<gene>
    <name evidence="1" type="ORF">NCTC10865_06498</name>
</gene>
<dbReference type="InterPro" id="IPR003458">
    <property type="entry name" value="Phage_T4_Gp38_tail_assem"/>
</dbReference>
<evidence type="ECO:0000313" key="1">
    <source>
        <dbReference type="EMBL" id="STK06121.1"/>
    </source>
</evidence>
<accession>A0A376YM78</accession>
<reference evidence="1 2" key="1">
    <citation type="submission" date="2018-06" db="EMBL/GenBank/DDBJ databases">
        <authorList>
            <consortium name="Pathogen Informatics"/>
            <person name="Doyle S."/>
        </authorList>
    </citation>
    <scope>NUCLEOTIDE SEQUENCE [LARGE SCALE GENOMIC DNA]</scope>
    <source>
        <strain evidence="1 2">NCTC10865</strain>
    </source>
</reference>
<sequence>MPGIATDEETAALSESKKCRILLMRVDTAKPVWPVNPQDI</sequence>
<protein>
    <submittedName>
        <fullName evidence="1">Tail fiber assembly protein</fullName>
    </submittedName>
</protein>
<name>A0A376YM78_ECOLX</name>
<proteinExistence type="predicted"/>
<organism evidence="1 2">
    <name type="scientific">Escherichia coli</name>
    <dbReference type="NCBI Taxonomy" id="562"/>
    <lineage>
        <taxon>Bacteria</taxon>
        <taxon>Pseudomonadati</taxon>
        <taxon>Pseudomonadota</taxon>
        <taxon>Gammaproteobacteria</taxon>
        <taxon>Enterobacterales</taxon>
        <taxon>Enterobacteriaceae</taxon>
        <taxon>Escherichia</taxon>
    </lineage>
</organism>
<dbReference type="Pfam" id="PF02413">
    <property type="entry name" value="Caudo_TAP"/>
    <property type="match status" value="1"/>
</dbReference>
<dbReference type="Proteomes" id="UP000254159">
    <property type="component" value="Unassembled WGS sequence"/>
</dbReference>
<evidence type="ECO:0000313" key="2">
    <source>
        <dbReference type="Proteomes" id="UP000254159"/>
    </source>
</evidence>
<dbReference type="AlphaFoldDB" id="A0A376YM78"/>
<dbReference type="EMBL" id="UGCD01000004">
    <property type="protein sequence ID" value="STK06121.1"/>
    <property type="molecule type" value="Genomic_DNA"/>
</dbReference>